<accession>A0ACD6AK87</accession>
<sequence>MMKLAHPSLHVHGRKTLKKDCGSVYEEEKKKIENSLANFGSHVSFTTEMWTSIQELGYICLTAHYIDEEFHLHMHMISFKSVPYPHNAAAIHSTIMDCLYDWDLSNGAFAFTLDNATSNTATVNKLKAKLWADMPFEGDDLHVRCSTHVLNLVVQEGFDIIKVAVDLVRDVLKHVNSSGPRLQTFNLLPEMTGHKRKKGFKLDVPTRWNSTYTMIQEALEFKTALTSYADIQKIQGPTVEQWSLAERVCNFLKNFADATKVFSMYNFPTARRYLEEIWGIRELLVDEKYTKDDFLKGLCKDMKEKFDKYWDKPNKVLLVASLLDPRYKLVLLKFCCTEVYGDDVAKLRVDDVRKWFKEYYKYYERMVQKISNRTNIHSSPEVGGSANMLPRLTGKHKLEWVFALFKQRHGPNRSRRSEVDIYLEDPLVPLREDENFDVLKWWKKMQSNILC</sequence>
<evidence type="ECO:0000313" key="2">
    <source>
        <dbReference type="Proteomes" id="UP001732700"/>
    </source>
</evidence>
<evidence type="ECO:0000313" key="1">
    <source>
        <dbReference type="EnsemblPlants" id="AVESA.00010b.r2.7DG1393690.1.CDS.1"/>
    </source>
</evidence>
<organism evidence="1 2">
    <name type="scientific">Avena sativa</name>
    <name type="common">Oat</name>
    <dbReference type="NCBI Taxonomy" id="4498"/>
    <lineage>
        <taxon>Eukaryota</taxon>
        <taxon>Viridiplantae</taxon>
        <taxon>Streptophyta</taxon>
        <taxon>Embryophyta</taxon>
        <taxon>Tracheophyta</taxon>
        <taxon>Spermatophyta</taxon>
        <taxon>Magnoliopsida</taxon>
        <taxon>Liliopsida</taxon>
        <taxon>Poales</taxon>
        <taxon>Poaceae</taxon>
        <taxon>BOP clade</taxon>
        <taxon>Pooideae</taxon>
        <taxon>Poodae</taxon>
        <taxon>Poeae</taxon>
        <taxon>Poeae Chloroplast Group 1 (Aveneae type)</taxon>
        <taxon>Aveninae</taxon>
        <taxon>Avena</taxon>
    </lineage>
</organism>
<dbReference type="EnsemblPlants" id="AVESA.00010b.r2.7DG1393690.1">
    <property type="protein sequence ID" value="AVESA.00010b.r2.7DG1393690.1.CDS.1"/>
    <property type="gene ID" value="AVESA.00010b.r2.7DG1393690"/>
</dbReference>
<proteinExistence type="predicted"/>
<reference evidence="1" key="2">
    <citation type="submission" date="2025-09" db="UniProtKB">
        <authorList>
            <consortium name="EnsemblPlants"/>
        </authorList>
    </citation>
    <scope>IDENTIFICATION</scope>
</reference>
<dbReference type="Proteomes" id="UP001732700">
    <property type="component" value="Chromosome 7D"/>
</dbReference>
<name>A0ACD6AK87_AVESA</name>
<keyword evidence="2" id="KW-1185">Reference proteome</keyword>
<reference evidence="1" key="1">
    <citation type="submission" date="2021-05" db="EMBL/GenBank/DDBJ databases">
        <authorList>
            <person name="Scholz U."/>
            <person name="Mascher M."/>
            <person name="Fiebig A."/>
        </authorList>
    </citation>
    <scope>NUCLEOTIDE SEQUENCE [LARGE SCALE GENOMIC DNA]</scope>
</reference>
<protein>
    <submittedName>
        <fullName evidence="1">Uncharacterized protein</fullName>
    </submittedName>
</protein>